<name>X1CS76_9ZZZZ</name>
<evidence type="ECO:0000313" key="1">
    <source>
        <dbReference type="EMBL" id="GAG87111.1"/>
    </source>
</evidence>
<protein>
    <recommendedName>
        <fullName evidence="2">Serine aminopeptidase S33 domain-containing protein</fullName>
    </recommendedName>
</protein>
<dbReference type="AlphaFoldDB" id="X1CS76"/>
<reference evidence="1" key="1">
    <citation type="journal article" date="2014" name="Front. Microbiol.">
        <title>High frequency of phylogenetically diverse reductive dehalogenase-homologous genes in deep subseafloor sedimentary metagenomes.</title>
        <authorList>
            <person name="Kawai M."/>
            <person name="Futagami T."/>
            <person name="Toyoda A."/>
            <person name="Takaki Y."/>
            <person name="Nishi S."/>
            <person name="Hori S."/>
            <person name="Arai W."/>
            <person name="Tsubouchi T."/>
            <person name="Morono Y."/>
            <person name="Uchiyama I."/>
            <person name="Ito T."/>
            <person name="Fujiyama A."/>
            <person name="Inagaki F."/>
            <person name="Takami H."/>
        </authorList>
    </citation>
    <scope>NUCLEOTIDE SEQUENCE</scope>
    <source>
        <strain evidence="1">Expedition CK06-06</strain>
    </source>
</reference>
<sequence>MKVPLVYVCGGMDPWRGLCLEPDYNIKNGKYFYYPEGRHCPEKDKLRRGKEVIECVLNFAQK</sequence>
<accession>X1CS76</accession>
<comment type="caution">
    <text evidence="1">The sequence shown here is derived from an EMBL/GenBank/DDBJ whole genome shotgun (WGS) entry which is preliminary data.</text>
</comment>
<proteinExistence type="predicted"/>
<gene>
    <name evidence="1" type="ORF">S01H4_28629</name>
</gene>
<dbReference type="EMBL" id="BART01014295">
    <property type="protein sequence ID" value="GAG87111.1"/>
    <property type="molecule type" value="Genomic_DNA"/>
</dbReference>
<organism evidence="1">
    <name type="scientific">marine sediment metagenome</name>
    <dbReference type="NCBI Taxonomy" id="412755"/>
    <lineage>
        <taxon>unclassified sequences</taxon>
        <taxon>metagenomes</taxon>
        <taxon>ecological metagenomes</taxon>
    </lineage>
</organism>
<evidence type="ECO:0008006" key="2">
    <source>
        <dbReference type="Google" id="ProtNLM"/>
    </source>
</evidence>